<proteinExistence type="predicted"/>
<evidence type="ECO:0000313" key="2">
    <source>
        <dbReference type="Proteomes" id="UP001491552"/>
    </source>
</evidence>
<evidence type="ECO:0000313" key="1">
    <source>
        <dbReference type="EMBL" id="MEQ2512231.1"/>
    </source>
</evidence>
<sequence>MAEDKNKASYPMIPESNWWSMRNQFSKTLLSTVSVNYLKTLLALATDQAARNILSPLKSLGILDDDGHPTDLANLWRTDSTYGKACETMLNAIYPPELLGNL</sequence>
<dbReference type="Proteomes" id="UP001491552">
    <property type="component" value="Unassembled WGS sequence"/>
</dbReference>
<accession>A0ABV1G9X0</accession>
<gene>
    <name evidence="1" type="ORF">WMO66_13435</name>
</gene>
<comment type="caution">
    <text evidence="1">The sequence shown here is derived from an EMBL/GenBank/DDBJ whole genome shotgun (WGS) entry which is preliminary data.</text>
</comment>
<dbReference type="RefSeq" id="WP_349136916.1">
    <property type="nucleotide sequence ID" value="NZ_JBBMFF010000266.1"/>
</dbReference>
<protein>
    <submittedName>
        <fullName evidence="1">DUF5343 domain-containing protein</fullName>
    </submittedName>
</protein>
<keyword evidence="2" id="KW-1185">Reference proteome</keyword>
<name>A0ABV1G9X0_9FIRM</name>
<reference evidence="1 2" key="1">
    <citation type="submission" date="2024-03" db="EMBL/GenBank/DDBJ databases">
        <title>Human intestinal bacterial collection.</title>
        <authorList>
            <person name="Pauvert C."/>
            <person name="Hitch T.C.A."/>
            <person name="Clavel T."/>
        </authorList>
    </citation>
    <scope>NUCLEOTIDE SEQUENCE [LARGE SCALE GENOMIC DNA]</scope>
    <source>
        <strain evidence="1 2">CLA-AA-H192</strain>
    </source>
</reference>
<dbReference type="EMBL" id="JBBMFF010000266">
    <property type="protein sequence ID" value="MEQ2512231.1"/>
    <property type="molecule type" value="Genomic_DNA"/>
</dbReference>
<organism evidence="1 2">
    <name type="scientific">Faecousia intestinalis</name>
    <dbReference type="NCBI Taxonomy" id="3133167"/>
    <lineage>
        <taxon>Bacteria</taxon>
        <taxon>Bacillati</taxon>
        <taxon>Bacillota</taxon>
        <taxon>Clostridia</taxon>
        <taxon>Eubacteriales</taxon>
        <taxon>Oscillospiraceae</taxon>
        <taxon>Faecousia</taxon>
    </lineage>
</organism>